<dbReference type="PANTHER" id="PTHR35610:SF3">
    <property type="entry name" value="PROTEASOME ASSEMBLY CHAPERONE FAMILY PROTEIN"/>
    <property type="match status" value="1"/>
</dbReference>
<protein>
    <submittedName>
        <fullName evidence="1">Proteasome assembly chaperone family protein</fullName>
    </submittedName>
</protein>
<dbReference type="Pfam" id="PF09754">
    <property type="entry name" value="PAC2"/>
    <property type="match status" value="1"/>
</dbReference>
<dbReference type="Gene3D" id="3.40.50.10900">
    <property type="entry name" value="PAC-like subunit"/>
    <property type="match status" value="1"/>
</dbReference>
<dbReference type="AlphaFoldDB" id="A0ABD5RZF0"/>
<reference evidence="1 2" key="1">
    <citation type="journal article" date="2019" name="Int. J. Syst. Evol. Microbiol.">
        <title>The Global Catalogue of Microorganisms (GCM) 10K type strain sequencing project: providing services to taxonomists for standard genome sequencing and annotation.</title>
        <authorList>
            <consortium name="The Broad Institute Genomics Platform"/>
            <consortium name="The Broad Institute Genome Sequencing Center for Infectious Disease"/>
            <person name="Wu L."/>
            <person name="Ma J."/>
        </authorList>
    </citation>
    <scope>NUCLEOTIDE SEQUENCE [LARGE SCALE GENOMIC DNA]</scope>
    <source>
        <strain evidence="1 2">NBRC 111368</strain>
    </source>
</reference>
<evidence type="ECO:0000313" key="1">
    <source>
        <dbReference type="EMBL" id="MFC6724556.1"/>
    </source>
</evidence>
<accession>A0ABD5RZF0</accession>
<sequence>MLFTGRRLPDFTVSHDSSPSGTLLAGFSEFGLAGLTAVDFLVDHLDLEQTGHIAAEGLPSITPFVEGRPRHHTRLYSREDLDVTVLVGELYVPPAVAETFSDAVLDWTEGNGVREVAVLCGVPVPHGPEGHRTFYVASDDYRERRLDDADVPPMGNGFLNGTRAALMERGLTSPLGVCVYLTPVHGQAPDVEAAIRLVETVERVYGLGVDPEPLEAFAEQVGQYYAELADQMEQREPEGFEDRMYM</sequence>
<dbReference type="PANTHER" id="PTHR35610">
    <property type="entry name" value="3-ISOPROPYLMALATE DEHYDRATASE-RELATED"/>
    <property type="match status" value="1"/>
</dbReference>
<proteinExistence type="predicted"/>
<keyword evidence="2" id="KW-1185">Reference proteome</keyword>
<organism evidence="1 2">
    <name type="scientific">Halobium palmae</name>
    <dbReference type="NCBI Taxonomy" id="1776492"/>
    <lineage>
        <taxon>Archaea</taxon>
        <taxon>Methanobacteriati</taxon>
        <taxon>Methanobacteriota</taxon>
        <taxon>Stenosarchaea group</taxon>
        <taxon>Halobacteria</taxon>
        <taxon>Halobacteriales</taxon>
        <taxon>Haloferacaceae</taxon>
        <taxon>Halobium</taxon>
    </lineage>
</organism>
<dbReference type="Proteomes" id="UP001596328">
    <property type="component" value="Unassembled WGS sequence"/>
</dbReference>
<dbReference type="InterPro" id="IPR019151">
    <property type="entry name" value="Proteasome_assmbl_chaperone_2"/>
</dbReference>
<evidence type="ECO:0000313" key="2">
    <source>
        <dbReference type="Proteomes" id="UP001596328"/>
    </source>
</evidence>
<dbReference type="EMBL" id="JBHSWU010000213">
    <property type="protein sequence ID" value="MFC6724556.1"/>
    <property type="molecule type" value="Genomic_DNA"/>
</dbReference>
<dbReference type="GO" id="GO:0000502">
    <property type="term" value="C:proteasome complex"/>
    <property type="evidence" value="ECO:0007669"/>
    <property type="project" value="UniProtKB-KW"/>
</dbReference>
<name>A0ABD5RZF0_9EURY</name>
<keyword evidence="1" id="KW-0647">Proteasome</keyword>
<comment type="caution">
    <text evidence="1">The sequence shown here is derived from an EMBL/GenBank/DDBJ whole genome shotgun (WGS) entry which is preliminary data.</text>
</comment>
<dbReference type="SUPFAM" id="SSF159659">
    <property type="entry name" value="Cgl1923-like"/>
    <property type="match status" value="1"/>
</dbReference>
<gene>
    <name evidence="1" type="ORF">ACFQE1_09255</name>
</gene>
<dbReference type="InterPro" id="IPR038389">
    <property type="entry name" value="PSMG2_sf"/>
</dbReference>